<reference evidence="3 4" key="1">
    <citation type="submission" date="2017-03" db="EMBL/GenBank/DDBJ databases">
        <authorList>
            <person name="Afonso C.L."/>
            <person name="Miller P.J."/>
            <person name="Scott M.A."/>
            <person name="Spackman E."/>
            <person name="Goraichik I."/>
            <person name="Dimitrov K.M."/>
            <person name="Suarez D.L."/>
            <person name="Swayne D.E."/>
        </authorList>
    </citation>
    <scope>NUCLEOTIDE SEQUENCE [LARGE SCALE GENOMIC DNA]</scope>
    <source>
        <strain evidence="3 4">CECT 7023</strain>
    </source>
</reference>
<protein>
    <recommendedName>
        <fullName evidence="5">PEP-CTERM protein-sorting domain-containing protein</fullName>
    </recommendedName>
</protein>
<dbReference type="InterPro" id="IPR022472">
    <property type="entry name" value="VPLPA-CTERM"/>
</dbReference>
<keyword evidence="1" id="KW-1133">Transmembrane helix</keyword>
<dbReference type="RefSeq" id="WP_159458424.1">
    <property type="nucleotide sequence ID" value="NZ_FWFZ01000001.1"/>
</dbReference>
<organism evidence="3 4">
    <name type="scientific">Roseisalinus antarcticus</name>
    <dbReference type="NCBI Taxonomy" id="254357"/>
    <lineage>
        <taxon>Bacteria</taxon>
        <taxon>Pseudomonadati</taxon>
        <taxon>Pseudomonadota</taxon>
        <taxon>Alphaproteobacteria</taxon>
        <taxon>Rhodobacterales</taxon>
        <taxon>Roseobacteraceae</taxon>
        <taxon>Roseisalinus</taxon>
    </lineage>
</organism>
<dbReference type="NCBIfam" id="TIGR03370">
    <property type="entry name" value="VPLPA-CTERM"/>
    <property type="match status" value="1"/>
</dbReference>
<accession>A0A1Y5RKH3</accession>
<evidence type="ECO:0008006" key="5">
    <source>
        <dbReference type="Google" id="ProtNLM"/>
    </source>
</evidence>
<keyword evidence="2" id="KW-0732">Signal</keyword>
<dbReference type="Proteomes" id="UP000193900">
    <property type="component" value="Unassembled WGS sequence"/>
</dbReference>
<evidence type="ECO:0000256" key="2">
    <source>
        <dbReference type="SAM" id="SignalP"/>
    </source>
</evidence>
<evidence type="ECO:0000256" key="1">
    <source>
        <dbReference type="SAM" id="Phobius"/>
    </source>
</evidence>
<dbReference type="EMBL" id="FWFZ01000001">
    <property type="protein sequence ID" value="SLN19590.1"/>
    <property type="molecule type" value="Genomic_DNA"/>
</dbReference>
<keyword evidence="1" id="KW-0472">Membrane</keyword>
<evidence type="ECO:0000313" key="4">
    <source>
        <dbReference type="Proteomes" id="UP000193900"/>
    </source>
</evidence>
<dbReference type="AlphaFoldDB" id="A0A1Y5RKH3"/>
<feature type="signal peptide" evidence="2">
    <location>
        <begin position="1"/>
        <end position="32"/>
    </location>
</feature>
<feature type="transmembrane region" description="Helical" evidence="1">
    <location>
        <begin position="158"/>
        <end position="178"/>
    </location>
</feature>
<keyword evidence="4" id="KW-1185">Reference proteome</keyword>
<gene>
    <name evidence="3" type="ORF">ROA7023_00466</name>
</gene>
<sequence>MKRQKAVARHVRACAIVSALAIGAFTAQSVQAATYEYTGATFSSNFAPYDTSMNISGAFDVASPLSSSMSLTDISGSLTSFSFFTGVRTFETGDDVNNFSLATDVTGAIVGWEINIDDNAWYVSMSSSSSPKDRTRNMGPGGGDAYNYTAGSWAIAPVPLPAGFWFLMAALGGLVVLAQRRRVVLPTALENAGGFGQPS</sequence>
<name>A0A1Y5RKH3_9RHOB</name>
<keyword evidence="1" id="KW-0812">Transmembrane</keyword>
<proteinExistence type="predicted"/>
<evidence type="ECO:0000313" key="3">
    <source>
        <dbReference type="EMBL" id="SLN19590.1"/>
    </source>
</evidence>
<feature type="chain" id="PRO_5012011891" description="PEP-CTERM protein-sorting domain-containing protein" evidence="2">
    <location>
        <begin position="33"/>
        <end position="199"/>
    </location>
</feature>